<comment type="caution">
    <text evidence="1">The sequence shown here is derived from an EMBL/GenBank/DDBJ whole genome shotgun (WGS) entry which is preliminary data.</text>
</comment>
<organism evidence="1 2">
    <name type="scientific">Racocetra persica</name>
    <dbReference type="NCBI Taxonomy" id="160502"/>
    <lineage>
        <taxon>Eukaryota</taxon>
        <taxon>Fungi</taxon>
        <taxon>Fungi incertae sedis</taxon>
        <taxon>Mucoromycota</taxon>
        <taxon>Glomeromycotina</taxon>
        <taxon>Glomeromycetes</taxon>
        <taxon>Diversisporales</taxon>
        <taxon>Gigasporaceae</taxon>
        <taxon>Racocetra</taxon>
    </lineage>
</organism>
<keyword evidence="2" id="KW-1185">Reference proteome</keyword>
<evidence type="ECO:0000313" key="1">
    <source>
        <dbReference type="EMBL" id="CAG8801514.1"/>
    </source>
</evidence>
<dbReference type="Proteomes" id="UP000789920">
    <property type="component" value="Unassembled WGS sequence"/>
</dbReference>
<reference evidence="1" key="1">
    <citation type="submission" date="2021-06" db="EMBL/GenBank/DDBJ databases">
        <authorList>
            <person name="Kallberg Y."/>
            <person name="Tangrot J."/>
            <person name="Rosling A."/>
        </authorList>
    </citation>
    <scope>NUCLEOTIDE SEQUENCE</scope>
    <source>
        <strain evidence="1">MA461A</strain>
    </source>
</reference>
<gene>
    <name evidence="1" type="ORF">RPERSI_LOCUS21125</name>
</gene>
<dbReference type="EMBL" id="CAJVQC010061143">
    <property type="protein sequence ID" value="CAG8801514.1"/>
    <property type="molecule type" value="Genomic_DNA"/>
</dbReference>
<evidence type="ECO:0000313" key="2">
    <source>
        <dbReference type="Proteomes" id="UP000789920"/>
    </source>
</evidence>
<name>A0ACA9RP37_9GLOM</name>
<sequence length="175" mass="20103">DVDMDLNKGDPYAVMLELIEKQFDGDMELPVFEECLRYIYGTKAYIMFTVDKLVQNMTKQDKDERAMTILLSGRDYTLGNAVSSEGKWAYYMYSYMSLNPTEGVSAKTERPFLKRNLPSVDVSEQIMSNVLTRNGLEIKICINSYHVFFVNNTEDSFRRLNSAVPTSKLKDDIAQ</sequence>
<feature type="non-terminal residue" evidence="1">
    <location>
        <position position="1"/>
    </location>
</feature>
<protein>
    <submittedName>
        <fullName evidence="1">34185_t:CDS:1</fullName>
    </submittedName>
</protein>
<feature type="non-terminal residue" evidence="1">
    <location>
        <position position="175"/>
    </location>
</feature>
<proteinExistence type="predicted"/>
<accession>A0ACA9RP37</accession>